<accession>A0A8H7RZZ0</accession>
<proteinExistence type="predicted"/>
<dbReference type="Proteomes" id="UP000646827">
    <property type="component" value="Unassembled WGS sequence"/>
</dbReference>
<reference evidence="2 3" key="1">
    <citation type="submission" date="2020-12" db="EMBL/GenBank/DDBJ databases">
        <title>Metabolic potential, ecology and presence of endohyphal bacteria is reflected in genomic diversity of Mucoromycotina.</title>
        <authorList>
            <person name="Muszewska A."/>
            <person name="Okrasinska A."/>
            <person name="Steczkiewicz K."/>
            <person name="Drgas O."/>
            <person name="Orlowska M."/>
            <person name="Perlinska-Lenart U."/>
            <person name="Aleksandrzak-Piekarczyk T."/>
            <person name="Szatraj K."/>
            <person name="Zielenkiewicz U."/>
            <person name="Pilsyk S."/>
            <person name="Malc E."/>
            <person name="Mieczkowski P."/>
            <person name="Kruszewska J.S."/>
            <person name="Biernat P."/>
            <person name="Pawlowska J."/>
        </authorList>
    </citation>
    <scope>NUCLEOTIDE SEQUENCE [LARGE SCALE GENOMIC DNA]</scope>
    <source>
        <strain evidence="2 3">CBS 142.35</strain>
    </source>
</reference>
<keyword evidence="1" id="KW-0812">Transmembrane</keyword>
<protein>
    <submittedName>
        <fullName evidence="2">Uncharacterized protein</fullName>
    </submittedName>
</protein>
<evidence type="ECO:0000313" key="2">
    <source>
        <dbReference type="EMBL" id="KAG2218908.1"/>
    </source>
</evidence>
<keyword evidence="1" id="KW-0472">Membrane</keyword>
<gene>
    <name evidence="2" type="ORF">INT45_007809</name>
</gene>
<feature type="transmembrane region" description="Helical" evidence="1">
    <location>
        <begin position="9"/>
        <end position="28"/>
    </location>
</feature>
<name>A0A8H7RZZ0_9FUNG</name>
<evidence type="ECO:0000256" key="1">
    <source>
        <dbReference type="SAM" id="Phobius"/>
    </source>
</evidence>
<keyword evidence="3" id="KW-1185">Reference proteome</keyword>
<evidence type="ECO:0000313" key="3">
    <source>
        <dbReference type="Proteomes" id="UP000646827"/>
    </source>
</evidence>
<keyword evidence="1" id="KW-1133">Transmembrane helix</keyword>
<dbReference type="EMBL" id="JAEPRB010000204">
    <property type="protein sequence ID" value="KAG2218908.1"/>
    <property type="molecule type" value="Genomic_DNA"/>
</dbReference>
<dbReference type="AlphaFoldDB" id="A0A8H7RZZ0"/>
<organism evidence="2 3">
    <name type="scientific">Circinella minor</name>
    <dbReference type="NCBI Taxonomy" id="1195481"/>
    <lineage>
        <taxon>Eukaryota</taxon>
        <taxon>Fungi</taxon>
        <taxon>Fungi incertae sedis</taxon>
        <taxon>Mucoromycota</taxon>
        <taxon>Mucoromycotina</taxon>
        <taxon>Mucoromycetes</taxon>
        <taxon>Mucorales</taxon>
        <taxon>Lichtheimiaceae</taxon>
        <taxon>Circinella</taxon>
    </lineage>
</organism>
<dbReference type="OrthoDB" id="2274040at2759"/>
<comment type="caution">
    <text evidence="2">The sequence shown here is derived from an EMBL/GenBank/DDBJ whole genome shotgun (WGS) entry which is preliminary data.</text>
</comment>
<sequence>MMKTISTTLMTYIFFLIFIINIHISFGYELSNSGLCAIEGDSTDCAQACSILDEGQSGVCIYDSCFCADVDMTSCYGDDDHEACDSVCEDMSSSLIGFLTSTTLASPTTLKSVNDITTCRNSNEKEQCRAKCSDQALQPLCIEQQCICNSIGIENCSEKNRSQACNTFCETLNNQKFVGCYKDECICDEDTL</sequence>